<gene>
    <name evidence="3" type="ORF">PIB30_025134</name>
</gene>
<accession>A0ABU6WDH3</accession>
<comment type="caution">
    <text evidence="3">The sequence shown here is derived from an EMBL/GenBank/DDBJ whole genome shotgun (WGS) entry which is preliminary data.</text>
</comment>
<name>A0ABU6WDH3_9FABA</name>
<dbReference type="EMBL" id="JASCZI010181334">
    <property type="protein sequence ID" value="MED6182058.1"/>
    <property type="molecule type" value="Genomic_DNA"/>
</dbReference>
<dbReference type="InterPro" id="IPR011713">
    <property type="entry name" value="Leu-rich_rpt_3"/>
</dbReference>
<proteinExistence type="predicted"/>
<evidence type="ECO:0000256" key="1">
    <source>
        <dbReference type="ARBA" id="ARBA00022614"/>
    </source>
</evidence>
<dbReference type="Pfam" id="PF07725">
    <property type="entry name" value="LRR_3"/>
    <property type="match status" value="1"/>
</dbReference>
<evidence type="ECO:0000313" key="4">
    <source>
        <dbReference type="Proteomes" id="UP001341840"/>
    </source>
</evidence>
<evidence type="ECO:0000313" key="3">
    <source>
        <dbReference type="EMBL" id="MED6182058.1"/>
    </source>
</evidence>
<evidence type="ECO:0000256" key="2">
    <source>
        <dbReference type="ARBA" id="ARBA00022737"/>
    </source>
</evidence>
<keyword evidence="1" id="KW-0433">Leucine-rich repeat</keyword>
<dbReference type="PANTHER" id="PTHR11017:SF573">
    <property type="entry name" value="ADP-RIBOSYL CYCLASE_CYCLIC ADP-RIBOSE HYDROLASE"/>
    <property type="match status" value="1"/>
</dbReference>
<organism evidence="3 4">
    <name type="scientific">Stylosanthes scabra</name>
    <dbReference type="NCBI Taxonomy" id="79078"/>
    <lineage>
        <taxon>Eukaryota</taxon>
        <taxon>Viridiplantae</taxon>
        <taxon>Streptophyta</taxon>
        <taxon>Embryophyta</taxon>
        <taxon>Tracheophyta</taxon>
        <taxon>Spermatophyta</taxon>
        <taxon>Magnoliopsida</taxon>
        <taxon>eudicotyledons</taxon>
        <taxon>Gunneridae</taxon>
        <taxon>Pentapetalae</taxon>
        <taxon>rosids</taxon>
        <taxon>fabids</taxon>
        <taxon>Fabales</taxon>
        <taxon>Fabaceae</taxon>
        <taxon>Papilionoideae</taxon>
        <taxon>50 kb inversion clade</taxon>
        <taxon>dalbergioids sensu lato</taxon>
        <taxon>Dalbergieae</taxon>
        <taxon>Pterocarpus clade</taxon>
        <taxon>Stylosanthes</taxon>
    </lineage>
</organism>
<reference evidence="3 4" key="1">
    <citation type="journal article" date="2023" name="Plants (Basel)">
        <title>Bridging the Gap: Combining Genomics and Transcriptomics Approaches to Understand Stylosanthes scabra, an Orphan Legume from the Brazilian Caatinga.</title>
        <authorList>
            <person name="Ferreira-Neto J.R.C."/>
            <person name="da Silva M.D."/>
            <person name="Binneck E."/>
            <person name="de Melo N.F."/>
            <person name="da Silva R.H."/>
            <person name="de Melo A.L.T.M."/>
            <person name="Pandolfi V."/>
            <person name="Bustamante F.O."/>
            <person name="Brasileiro-Vidal A.C."/>
            <person name="Benko-Iseppon A.M."/>
        </authorList>
    </citation>
    <scope>NUCLEOTIDE SEQUENCE [LARGE SCALE GENOMIC DNA]</scope>
    <source>
        <tissue evidence="3">Leaves</tissue>
    </source>
</reference>
<keyword evidence="4" id="KW-1185">Reference proteome</keyword>
<dbReference type="Proteomes" id="UP001341840">
    <property type="component" value="Unassembled WGS sequence"/>
</dbReference>
<dbReference type="Gene3D" id="3.80.10.10">
    <property type="entry name" value="Ribonuclease Inhibitor"/>
    <property type="match status" value="1"/>
</dbReference>
<dbReference type="PANTHER" id="PTHR11017">
    <property type="entry name" value="LEUCINE-RICH REPEAT-CONTAINING PROTEIN"/>
    <property type="match status" value="1"/>
</dbReference>
<dbReference type="InterPro" id="IPR044974">
    <property type="entry name" value="Disease_R_plants"/>
</dbReference>
<protein>
    <recommendedName>
        <fullName evidence="5">Disease resistance protein</fullName>
    </recommendedName>
</protein>
<sequence length="149" mass="17537">MCQEIVCEGKIEKPGERHHLWDPNNIHHVLKYGKGTESIESISLDISKINDLNLSPYSFASMLNLKFLRIYRTNEAFPREYPEHELDNPVHARQDHIILIPNNLRLLDWDFFPFKSLPPKLENLVELRMSYSSLQKLWDEPTKSERGLP</sequence>
<keyword evidence="2" id="KW-0677">Repeat</keyword>
<dbReference type="InterPro" id="IPR032675">
    <property type="entry name" value="LRR_dom_sf"/>
</dbReference>
<evidence type="ECO:0008006" key="5">
    <source>
        <dbReference type="Google" id="ProtNLM"/>
    </source>
</evidence>